<dbReference type="PANTHER" id="PTHR10948">
    <property type="entry name" value="TRANSPOSASE"/>
    <property type="match status" value="1"/>
</dbReference>
<gene>
    <name evidence="2" type="ORF">H3H32_05105</name>
</gene>
<evidence type="ECO:0000313" key="2">
    <source>
        <dbReference type="EMBL" id="QMW04328.1"/>
    </source>
</evidence>
<proteinExistence type="predicted"/>
<accession>A0A7G5GZN6</accession>
<dbReference type="Proteomes" id="UP000515369">
    <property type="component" value="Chromosome"/>
</dbReference>
<protein>
    <recommendedName>
        <fullName evidence="4">IS30 family transposase</fullName>
    </recommendedName>
</protein>
<feature type="region of interest" description="Disordered" evidence="1">
    <location>
        <begin position="143"/>
        <end position="163"/>
    </location>
</feature>
<dbReference type="PANTHER" id="PTHR10948:SF23">
    <property type="entry name" value="TRANSPOSASE INSI FOR INSERTION SEQUENCE ELEMENT IS30A-RELATED"/>
    <property type="match status" value="1"/>
</dbReference>
<dbReference type="AlphaFoldDB" id="A0A7G5GZN6"/>
<dbReference type="GO" id="GO:0005829">
    <property type="term" value="C:cytosol"/>
    <property type="evidence" value="ECO:0007669"/>
    <property type="project" value="TreeGrafter"/>
</dbReference>
<reference evidence="2 3" key="1">
    <citation type="submission" date="2020-07" db="EMBL/GenBank/DDBJ databases">
        <title>Spirosoma foliorum sp. nov., isolated from the leaves on the Nejang mountain Korea, Republic of.</title>
        <authorList>
            <person name="Ho H."/>
            <person name="Lee Y.-J."/>
            <person name="Nurcahyanto D.-A."/>
            <person name="Kim S.-G."/>
        </authorList>
    </citation>
    <scope>NUCLEOTIDE SEQUENCE [LARGE SCALE GENOMIC DNA]</scope>
    <source>
        <strain evidence="2 3">PL0136</strain>
    </source>
</reference>
<evidence type="ECO:0000256" key="1">
    <source>
        <dbReference type="SAM" id="MobiDB-lite"/>
    </source>
</evidence>
<organism evidence="2 3">
    <name type="scientific">Spirosoma foliorum</name>
    <dbReference type="NCBI Taxonomy" id="2710596"/>
    <lineage>
        <taxon>Bacteria</taxon>
        <taxon>Pseudomonadati</taxon>
        <taxon>Bacteroidota</taxon>
        <taxon>Cytophagia</taxon>
        <taxon>Cytophagales</taxon>
        <taxon>Cytophagaceae</taxon>
        <taxon>Spirosoma</taxon>
    </lineage>
</organism>
<evidence type="ECO:0008006" key="4">
    <source>
        <dbReference type="Google" id="ProtNLM"/>
    </source>
</evidence>
<dbReference type="RefSeq" id="WP_182461582.1">
    <property type="nucleotide sequence ID" value="NZ_CP059732.1"/>
</dbReference>
<name>A0A7G5GZN6_9BACT</name>
<dbReference type="EMBL" id="CP059732">
    <property type="protein sequence ID" value="QMW04328.1"/>
    <property type="molecule type" value="Genomic_DNA"/>
</dbReference>
<dbReference type="KEGG" id="sfol:H3H32_05105"/>
<sequence>MFAAIAKLLHHVPFNTPQRYQIGALRHLKPAQIARRIGKYRSVVTRQLARNANSIIDYQPQTVHKAYLNRRPKNATKATPTIYQTIQIGLSQQWSPEQIQGRCQQTGQSMLFTSTIYNYIWYDYRQGGTLYKHLRHAHKPYRKRYGKPDGRRKAVKQVNRPGI</sequence>
<dbReference type="GO" id="GO:0032196">
    <property type="term" value="P:transposition"/>
    <property type="evidence" value="ECO:0007669"/>
    <property type="project" value="TreeGrafter"/>
</dbReference>
<dbReference type="InterPro" id="IPR051917">
    <property type="entry name" value="Transposase-Integrase"/>
</dbReference>
<evidence type="ECO:0000313" key="3">
    <source>
        <dbReference type="Proteomes" id="UP000515369"/>
    </source>
</evidence>
<dbReference type="GO" id="GO:0004803">
    <property type="term" value="F:transposase activity"/>
    <property type="evidence" value="ECO:0007669"/>
    <property type="project" value="TreeGrafter"/>
</dbReference>
<keyword evidence="3" id="KW-1185">Reference proteome</keyword>